<keyword evidence="2" id="KW-1185">Reference proteome</keyword>
<organism evidence="1 2">
    <name type="scientific">Azorhizobium caulinodans (strain ATCC 43989 / DSM 5975 / JCM 20966 / LMG 6465 / NBRC 14845 / NCIMB 13405 / ORS 571)</name>
    <dbReference type="NCBI Taxonomy" id="438753"/>
    <lineage>
        <taxon>Bacteria</taxon>
        <taxon>Pseudomonadati</taxon>
        <taxon>Pseudomonadota</taxon>
        <taxon>Alphaproteobacteria</taxon>
        <taxon>Hyphomicrobiales</taxon>
        <taxon>Xanthobacteraceae</taxon>
        <taxon>Azorhizobium</taxon>
    </lineage>
</organism>
<dbReference type="Gene3D" id="3.90.330.10">
    <property type="entry name" value="Nitrile hydratase alpha /Thiocyanate hydrolase gamma"/>
    <property type="match status" value="1"/>
</dbReference>
<sequence length="136" mass="14877">MASGVRCRVLKDVMMPSALDPMTLANRAIERSLISAARQDADFRALLLRDPRAALVALLGVDPIPSYTIRVVEEQPGEVVLVLPRDVSLDELPDDLLDGVVGGTSPLGDGRWGQIDAQIDEMVRNQLSEFRRRSGL</sequence>
<dbReference type="eggNOG" id="ENOG50317P1">
    <property type="taxonomic scope" value="Bacteria"/>
</dbReference>
<reference evidence="1 2" key="6">
    <citation type="journal article" date="2011" name="Appl. Environ. Microbiol.">
        <title>Involvement of the azorhizobial chromosome partition gene (parA) in the onset of bacteroid differentiation during Sesbania rostrata stem nodule development.</title>
        <authorList>
            <person name="Liu CT."/>
            <person name="Lee KB."/>
            <person name="Wang YS."/>
            <person name="Peng MH."/>
            <person name="Lee KT."/>
            <person name="Suzuki S."/>
            <person name="Suzuki T."/>
            <person name="Oyaizu H."/>
        </authorList>
    </citation>
    <scope>NUCLEOTIDE SEQUENCE [LARGE SCALE GENOMIC DNA]</scope>
    <source>
        <strain evidence="2">ATCC 43989 / DSM 5975 / JCM 20966 / LMG 6465 / NBRC 14845 / NCIMB 13405 / ORS 571</strain>
    </source>
</reference>
<reference evidence="1 2" key="4">
    <citation type="journal article" date="2009" name="Appl. Environ. Microbiol.">
        <title>Comparative genome-wide transcriptional profiling of Azorhizobium caulinodans ORS571 grown under free-living and symbiotic conditions.</title>
        <authorList>
            <person name="Tsukada S."/>
            <person name="Aono T."/>
            <person name="Akiba N."/>
            <person name="Lee KB."/>
            <person name="Liu CT."/>
            <person name="Toyazaki H."/>
            <person name="Oyaizu H."/>
        </authorList>
    </citation>
    <scope>NUCLEOTIDE SEQUENCE [LARGE SCALE GENOMIC DNA]</scope>
    <source>
        <strain evidence="2">ATCC 43989 / DSM 5975 / JCM 20966 / LMG 6465 / NBRC 14845 / NCIMB 13405 / ORS 571</strain>
    </source>
</reference>
<dbReference type="EMBL" id="AP009384">
    <property type="protein sequence ID" value="BAF90361.1"/>
    <property type="molecule type" value="Genomic_DNA"/>
</dbReference>
<dbReference type="AlphaFoldDB" id="A8HVV7"/>
<evidence type="ECO:0000313" key="2">
    <source>
        <dbReference type="Proteomes" id="UP000000270"/>
    </source>
</evidence>
<dbReference type="HOGENOM" id="CLU_1871159_0_0_5"/>
<evidence type="ECO:0008006" key="3">
    <source>
        <dbReference type="Google" id="ProtNLM"/>
    </source>
</evidence>
<dbReference type="InterPro" id="IPR036648">
    <property type="entry name" value="CN_Hdrase_a/SCN_Hdrase_g_sf"/>
</dbReference>
<reference evidence="2" key="2">
    <citation type="submission" date="2007-04" db="EMBL/GenBank/DDBJ databases">
        <title>Complete genome sequence of the nitrogen-fixing bacterium Azorhizobium caulinodans ORS571.</title>
        <authorList>
            <person name="Lee K.B."/>
            <person name="Backer P.D."/>
            <person name="Aono T."/>
            <person name="Liu C.T."/>
            <person name="Suzuki S."/>
            <person name="Suzuki T."/>
            <person name="Kaneko T."/>
            <person name="Yamada M."/>
            <person name="Tabata S."/>
            <person name="Kupfer D.M."/>
            <person name="Najar F.Z."/>
            <person name="Wiley G.B."/>
            <person name="Roe B."/>
            <person name="Binnewies T."/>
            <person name="Ussery D."/>
            <person name="Vereecke D."/>
            <person name="Gevers D."/>
            <person name="Holsters M."/>
            <person name="Oyaizu H."/>
        </authorList>
    </citation>
    <scope>NUCLEOTIDE SEQUENCE [LARGE SCALE GENOMIC DNA]</scope>
    <source>
        <strain evidence="2">ATCC 43989 / DSM 5975 / JCM 20966 / LMG 6465 / NBRC 14845 / NCIMB 13405 / ORS 571</strain>
    </source>
</reference>
<dbReference type="KEGG" id="azc:AZC_4363"/>
<evidence type="ECO:0000313" key="1">
    <source>
        <dbReference type="EMBL" id="BAF90361.1"/>
    </source>
</evidence>
<gene>
    <name evidence="1" type="ordered locus">AZC_4363</name>
</gene>
<dbReference type="SUPFAM" id="SSF56209">
    <property type="entry name" value="Nitrile hydratase alpha chain"/>
    <property type="match status" value="1"/>
</dbReference>
<dbReference type="GO" id="GO:0046914">
    <property type="term" value="F:transition metal ion binding"/>
    <property type="evidence" value="ECO:0007669"/>
    <property type="project" value="InterPro"/>
</dbReference>
<dbReference type="GO" id="GO:0003824">
    <property type="term" value="F:catalytic activity"/>
    <property type="evidence" value="ECO:0007669"/>
    <property type="project" value="InterPro"/>
</dbReference>
<reference evidence="1 2" key="3">
    <citation type="journal article" date="2008" name="BMC Genomics">
        <title>The genome of the versatile nitrogen fixer Azorhizobium caulinodans ORS571.</title>
        <authorList>
            <person name="Lee KB."/>
            <person name="Backer P.D."/>
            <person name="Aono T."/>
            <person name="Liu CT."/>
            <person name="Suzuki S."/>
            <person name="Suzuki T."/>
            <person name="Kaneko T."/>
            <person name="Yamada M."/>
            <person name="Tabata S."/>
            <person name="Kupfer D.M."/>
            <person name="Najar F.Z."/>
            <person name="Wiley G.B."/>
            <person name="Roe B."/>
            <person name="Binnewies T.T."/>
            <person name="Ussery D.W."/>
            <person name="D'Haeze W."/>
            <person name="Herder J.D."/>
            <person name="Gevers D."/>
            <person name="Vereecke D."/>
            <person name="Holsters M."/>
            <person name="Oyaizu H."/>
        </authorList>
    </citation>
    <scope>NUCLEOTIDE SEQUENCE [LARGE SCALE GENOMIC DNA]</scope>
    <source>
        <strain evidence="2">ATCC 43989 / DSM 5975 / JCM 20966 / LMG 6465 / NBRC 14845 / NCIMB 13405 / ORS 571</strain>
    </source>
</reference>
<accession>A8HVV7</accession>
<name>A8HVV7_AZOC5</name>
<reference evidence="1 2" key="5">
    <citation type="journal article" date="2010" name="Appl. Environ. Microbiol.">
        <title>phrR-like gene praR of Azorhizobium caulinodans ORS571 is essential for symbiosis with Sesbania rostrata and is involved in expression of reb genes.</title>
        <authorList>
            <person name="Akiba N."/>
            <person name="Aono T."/>
            <person name="Toyazaki H."/>
            <person name="Sato S."/>
            <person name="Oyaizu H."/>
        </authorList>
    </citation>
    <scope>NUCLEOTIDE SEQUENCE [LARGE SCALE GENOMIC DNA]</scope>
    <source>
        <strain evidence="2">ATCC 43989 / DSM 5975 / JCM 20966 / LMG 6465 / NBRC 14845 / NCIMB 13405 / ORS 571</strain>
    </source>
</reference>
<protein>
    <recommendedName>
        <fullName evidence="3">Nitrile hydratase alpha /Thiocyanate hydrolase gamma domain-containing protein</fullName>
    </recommendedName>
</protein>
<proteinExistence type="predicted"/>
<reference evidence="1 2" key="1">
    <citation type="journal article" date="2007" name="Appl. Environ. Microbiol.">
        <title>Rhizobial factors required for stem nodule maturation and maintenance in Sesbania rostrata-Azorhizobium caulinodans ORS571 symbiosis.</title>
        <authorList>
            <person name="Suzuki S."/>
            <person name="Aono T."/>
            <person name="Lee KB."/>
            <person name="Suzuki T."/>
            <person name="Liu CT."/>
            <person name="Miwa H."/>
            <person name="Wakao S."/>
            <person name="Iki T."/>
            <person name="Oyaizu H."/>
        </authorList>
    </citation>
    <scope>NUCLEOTIDE SEQUENCE [LARGE SCALE GENOMIC DNA]</scope>
    <source>
        <strain evidence="2">ATCC 43989 / DSM 5975 / JCM 20966 / LMG 6465 / NBRC 14845 / NCIMB 13405 / ORS 571</strain>
    </source>
</reference>
<dbReference type="Proteomes" id="UP000000270">
    <property type="component" value="Chromosome"/>
</dbReference>